<keyword evidence="1" id="KW-1003">Cell membrane</keyword>
<sequence length="91" mass="9783">MRLQTDPTVIYGMGAGYTGKLTRKDLETPTAYNTYTNQRFAAGPYRGAGRGLAEGGAHPAKTPYIFISSPTGKGAIRLPQNLVSHNRAVQD</sequence>
<evidence type="ECO:0000256" key="3">
    <source>
        <dbReference type="ARBA" id="ARBA00022989"/>
    </source>
</evidence>
<evidence type="ECO:0000256" key="5">
    <source>
        <dbReference type="ARBA" id="ARBA00023239"/>
    </source>
</evidence>
<dbReference type="AlphaFoldDB" id="A0A447S5L4"/>
<keyword evidence="4" id="KW-0472">Membrane</keyword>
<dbReference type="PANTHER" id="PTHR30518">
    <property type="entry name" value="ENDOLYTIC MUREIN TRANSGLYCOSYLASE"/>
    <property type="match status" value="1"/>
</dbReference>
<evidence type="ECO:0000256" key="1">
    <source>
        <dbReference type="ARBA" id="ARBA00022475"/>
    </source>
</evidence>
<evidence type="ECO:0000313" key="8">
    <source>
        <dbReference type="Proteomes" id="UP000282433"/>
    </source>
</evidence>
<dbReference type="Pfam" id="PF02618">
    <property type="entry name" value="YceG"/>
    <property type="match status" value="1"/>
</dbReference>
<keyword evidence="5" id="KW-0456">Lyase</keyword>
<organism evidence="7 8">
    <name type="scientific">Klebsiella pneumoniae</name>
    <dbReference type="NCBI Taxonomy" id="573"/>
    <lineage>
        <taxon>Bacteria</taxon>
        <taxon>Pseudomonadati</taxon>
        <taxon>Pseudomonadota</taxon>
        <taxon>Gammaproteobacteria</taxon>
        <taxon>Enterobacterales</taxon>
        <taxon>Enterobacteriaceae</taxon>
        <taxon>Klebsiella/Raoultella group</taxon>
        <taxon>Klebsiella</taxon>
        <taxon>Klebsiella pneumoniae complex</taxon>
    </lineage>
</organism>
<name>A0A447S5L4_KLEPN</name>
<dbReference type="Proteomes" id="UP000282433">
    <property type="component" value="Chromosome"/>
</dbReference>
<accession>A0A447S5L4</accession>
<reference evidence="7 8" key="1">
    <citation type="submission" date="2018-12" db="EMBL/GenBank/DDBJ databases">
        <authorList>
            <consortium name="Pathogen Informatics"/>
        </authorList>
    </citation>
    <scope>NUCLEOTIDE SEQUENCE [LARGE SCALE GENOMIC DNA]</scope>
    <source>
        <strain evidence="7 8">NCTC13635</strain>
    </source>
</reference>
<keyword evidence="6" id="KW-0961">Cell wall biogenesis/degradation</keyword>
<evidence type="ECO:0000256" key="2">
    <source>
        <dbReference type="ARBA" id="ARBA00022692"/>
    </source>
</evidence>
<dbReference type="EMBL" id="LR134162">
    <property type="protein sequence ID" value="VEB07390.1"/>
    <property type="molecule type" value="Genomic_DNA"/>
</dbReference>
<protein>
    <submittedName>
        <fullName evidence="7">Protein YceG like protein</fullName>
    </submittedName>
</protein>
<dbReference type="GO" id="GO:0071555">
    <property type="term" value="P:cell wall organization"/>
    <property type="evidence" value="ECO:0007669"/>
    <property type="project" value="UniProtKB-KW"/>
</dbReference>
<dbReference type="PANTHER" id="PTHR30518:SF2">
    <property type="entry name" value="ENDOLYTIC MUREIN TRANSGLYCOSYLASE"/>
    <property type="match status" value="1"/>
</dbReference>
<evidence type="ECO:0000256" key="6">
    <source>
        <dbReference type="ARBA" id="ARBA00023316"/>
    </source>
</evidence>
<evidence type="ECO:0000256" key="4">
    <source>
        <dbReference type="ARBA" id="ARBA00023136"/>
    </source>
</evidence>
<keyword evidence="3" id="KW-1133">Transmembrane helix</keyword>
<gene>
    <name evidence="7" type="primary">yceG_4</name>
    <name evidence="7" type="ORF">NCTC13635_06748</name>
</gene>
<dbReference type="GO" id="GO:0016829">
    <property type="term" value="F:lyase activity"/>
    <property type="evidence" value="ECO:0007669"/>
    <property type="project" value="UniProtKB-KW"/>
</dbReference>
<dbReference type="InterPro" id="IPR003770">
    <property type="entry name" value="MLTG-like"/>
</dbReference>
<evidence type="ECO:0000313" key="7">
    <source>
        <dbReference type="EMBL" id="VEB07390.1"/>
    </source>
</evidence>
<keyword evidence="2" id="KW-0812">Transmembrane</keyword>
<proteinExistence type="predicted"/>